<dbReference type="GO" id="GO:0016746">
    <property type="term" value="F:acyltransferase activity"/>
    <property type="evidence" value="ECO:0007669"/>
    <property type="project" value="UniProtKB-KW"/>
</dbReference>
<evidence type="ECO:0000256" key="4">
    <source>
        <dbReference type="ARBA" id="ARBA00023315"/>
    </source>
</evidence>
<dbReference type="Gene3D" id="2.160.10.10">
    <property type="entry name" value="Hexapeptide repeat proteins"/>
    <property type="match status" value="1"/>
</dbReference>
<evidence type="ECO:0000256" key="2">
    <source>
        <dbReference type="ARBA" id="ARBA00022679"/>
    </source>
</evidence>
<dbReference type="InterPro" id="IPR011004">
    <property type="entry name" value="Trimer_LpxA-like_sf"/>
</dbReference>
<name>A0A5B8W3H2_9SPHI</name>
<sequence>MSFLTNNLIYNWMKQTYFKSKARWLKNVTLQKGVQLDSKTKFGGNNAVYQGSRVRSSFIGYGTYIANNSAVFRSDIGKYCAIGDNVSISLGLHPSKEYVSIHPAFFSIYKQAGFTYVNEQRFSEHNYLKDSAYCVKIGNDVWIGNNVLIFDGVTVGDGAIIGAGAIVTKSVEPYSIVLGAPAKHVRYRFTAEEIEKLLKLKWWDKDPEWLKANSLSFKNIKQFLNENEL</sequence>
<proteinExistence type="inferred from homology"/>
<dbReference type="CDD" id="cd03349">
    <property type="entry name" value="LbH_XAT"/>
    <property type="match status" value="1"/>
</dbReference>
<protein>
    <submittedName>
        <fullName evidence="5">CatB-related O-acetyltransferase</fullName>
    </submittedName>
</protein>
<dbReference type="SUPFAM" id="SSF51161">
    <property type="entry name" value="Trimeric LpxA-like enzymes"/>
    <property type="match status" value="1"/>
</dbReference>
<dbReference type="PANTHER" id="PTHR43300:SF11">
    <property type="entry name" value="ACETYLTRANSFERASE RV3034C-RELATED"/>
    <property type="match status" value="1"/>
</dbReference>
<evidence type="ECO:0000313" key="5">
    <source>
        <dbReference type="EMBL" id="QEC78079.1"/>
    </source>
</evidence>
<dbReference type="InterPro" id="IPR001451">
    <property type="entry name" value="Hexapep"/>
</dbReference>
<dbReference type="PROSITE" id="PS00101">
    <property type="entry name" value="HEXAPEP_TRANSFERASES"/>
    <property type="match status" value="1"/>
</dbReference>
<reference evidence="5 6" key="1">
    <citation type="journal article" date="2013" name="J. Microbiol.">
        <title>Mucilaginibacter ginsenosidivorax sp. nov., with ginsenoside converting activity isolated from sediment.</title>
        <authorList>
            <person name="Kim J.K."/>
            <person name="Choi T.E."/>
            <person name="Liu Q.M."/>
            <person name="Park H.Y."/>
            <person name="Yi T.H."/>
            <person name="Yoon M.H."/>
            <person name="Kim S.C."/>
            <person name="Im W.T."/>
        </authorList>
    </citation>
    <scope>NUCLEOTIDE SEQUENCE [LARGE SCALE GENOMIC DNA]</scope>
    <source>
        <strain evidence="5 6">KHI28</strain>
    </source>
</reference>
<dbReference type="KEGG" id="mgk:FSB76_19860"/>
<dbReference type="InterPro" id="IPR018357">
    <property type="entry name" value="Hexapep_transf_CS"/>
</dbReference>
<dbReference type="Proteomes" id="UP000321362">
    <property type="component" value="Chromosome"/>
</dbReference>
<dbReference type="Pfam" id="PF00132">
    <property type="entry name" value="Hexapep"/>
    <property type="match status" value="1"/>
</dbReference>
<keyword evidence="4" id="KW-0012">Acyltransferase</keyword>
<evidence type="ECO:0000313" key="6">
    <source>
        <dbReference type="Proteomes" id="UP000321362"/>
    </source>
</evidence>
<dbReference type="InterPro" id="IPR050179">
    <property type="entry name" value="Trans_hexapeptide_repeat"/>
</dbReference>
<organism evidence="5 6">
    <name type="scientific">Mucilaginibacter ginsenosidivorax</name>
    <dbReference type="NCBI Taxonomy" id="862126"/>
    <lineage>
        <taxon>Bacteria</taxon>
        <taxon>Pseudomonadati</taxon>
        <taxon>Bacteroidota</taxon>
        <taxon>Sphingobacteriia</taxon>
        <taxon>Sphingobacteriales</taxon>
        <taxon>Sphingobacteriaceae</taxon>
        <taxon>Mucilaginibacter</taxon>
    </lineage>
</organism>
<gene>
    <name evidence="5" type="ORF">FSB76_19860</name>
</gene>
<dbReference type="EMBL" id="CP042437">
    <property type="protein sequence ID" value="QEC78079.1"/>
    <property type="molecule type" value="Genomic_DNA"/>
</dbReference>
<dbReference type="PANTHER" id="PTHR43300">
    <property type="entry name" value="ACETYLTRANSFERASE"/>
    <property type="match status" value="1"/>
</dbReference>
<keyword evidence="6" id="KW-1185">Reference proteome</keyword>
<evidence type="ECO:0000256" key="1">
    <source>
        <dbReference type="ARBA" id="ARBA00007274"/>
    </source>
</evidence>
<keyword evidence="3" id="KW-0677">Repeat</keyword>
<dbReference type="AlphaFoldDB" id="A0A5B8W3H2"/>
<accession>A0A5B8W3H2</accession>
<keyword evidence="2 5" id="KW-0808">Transferase</keyword>
<evidence type="ECO:0000256" key="3">
    <source>
        <dbReference type="ARBA" id="ARBA00022737"/>
    </source>
</evidence>
<comment type="similarity">
    <text evidence="1">Belongs to the transferase hexapeptide repeat family.</text>
</comment>